<sequence>MTILRALALSLALSVPTAAQVPPSPASRAAGVTQLNTSFHGRWVGQLEYRDFQTNAQTFLPTWLAMTPSADGNAVTLDYIYDDGPAKTVRERETLAFTVASAGGMTASVTSDRDHTSETYAVAGLEEFRKLGRGVLTLTGPGRENDKPVDVRITLTMRRNLFTWRKETRPSGGTEEFKFRDAYTFTRSEPPAL</sequence>
<dbReference type="AlphaFoldDB" id="A0A239DQH6"/>
<name>A0A239DQH6_9BACT</name>
<organism evidence="2 3">
    <name type="scientific">Granulicella rosea</name>
    <dbReference type="NCBI Taxonomy" id="474952"/>
    <lineage>
        <taxon>Bacteria</taxon>
        <taxon>Pseudomonadati</taxon>
        <taxon>Acidobacteriota</taxon>
        <taxon>Terriglobia</taxon>
        <taxon>Terriglobales</taxon>
        <taxon>Acidobacteriaceae</taxon>
        <taxon>Granulicella</taxon>
    </lineage>
</organism>
<dbReference type="EMBL" id="FZOU01000001">
    <property type="protein sequence ID" value="SNS34760.1"/>
    <property type="molecule type" value="Genomic_DNA"/>
</dbReference>
<evidence type="ECO:0000313" key="2">
    <source>
        <dbReference type="EMBL" id="SNS34760.1"/>
    </source>
</evidence>
<dbReference type="OrthoDB" id="7629150at2"/>
<dbReference type="RefSeq" id="WP_089406881.1">
    <property type="nucleotide sequence ID" value="NZ_FZOU01000001.1"/>
</dbReference>
<feature type="signal peptide" evidence="1">
    <location>
        <begin position="1"/>
        <end position="19"/>
    </location>
</feature>
<evidence type="ECO:0008006" key="4">
    <source>
        <dbReference type="Google" id="ProtNLM"/>
    </source>
</evidence>
<evidence type="ECO:0000313" key="3">
    <source>
        <dbReference type="Proteomes" id="UP000198356"/>
    </source>
</evidence>
<reference evidence="2 3" key="1">
    <citation type="submission" date="2017-06" db="EMBL/GenBank/DDBJ databases">
        <authorList>
            <person name="Kim H.J."/>
            <person name="Triplett B.A."/>
        </authorList>
    </citation>
    <scope>NUCLEOTIDE SEQUENCE [LARGE SCALE GENOMIC DNA]</scope>
    <source>
        <strain evidence="2 3">DSM 18704</strain>
    </source>
</reference>
<accession>A0A239DQH6</accession>
<gene>
    <name evidence="2" type="ORF">SAMN05421770_101602</name>
</gene>
<protein>
    <recommendedName>
        <fullName evidence="4">DUF1579 domain-containing protein</fullName>
    </recommendedName>
</protein>
<feature type="chain" id="PRO_5013122440" description="DUF1579 domain-containing protein" evidence="1">
    <location>
        <begin position="20"/>
        <end position="193"/>
    </location>
</feature>
<keyword evidence="3" id="KW-1185">Reference proteome</keyword>
<evidence type="ECO:0000256" key="1">
    <source>
        <dbReference type="SAM" id="SignalP"/>
    </source>
</evidence>
<keyword evidence="1" id="KW-0732">Signal</keyword>
<dbReference type="Proteomes" id="UP000198356">
    <property type="component" value="Unassembled WGS sequence"/>
</dbReference>
<proteinExistence type="predicted"/>